<protein>
    <submittedName>
        <fullName evidence="10">Probable cation transporter HKT7 isoform X1</fullName>
    </submittedName>
</protein>
<evidence type="ECO:0000256" key="1">
    <source>
        <dbReference type="ARBA" id="ARBA00004141"/>
    </source>
</evidence>
<dbReference type="InterPro" id="IPR003445">
    <property type="entry name" value="Cat_transpt"/>
</dbReference>
<evidence type="ECO:0000256" key="7">
    <source>
        <dbReference type="ARBA" id="ARBA00023136"/>
    </source>
</evidence>
<feature type="transmembrane region" description="Helical" evidence="8">
    <location>
        <begin position="231"/>
        <end position="254"/>
    </location>
</feature>
<dbReference type="GO" id="GO:0030001">
    <property type="term" value="P:metal ion transport"/>
    <property type="evidence" value="ECO:0007669"/>
    <property type="project" value="UniProtKB-ARBA"/>
</dbReference>
<dbReference type="PANTHER" id="PTHR31064">
    <property type="entry name" value="POTASSIUM TRANSPORT PROTEIN DDB_G0292412-RELATED"/>
    <property type="match status" value="1"/>
</dbReference>
<keyword evidence="9" id="KW-1185">Reference proteome</keyword>
<dbReference type="InterPro" id="IPR051143">
    <property type="entry name" value="TrkH_K-transport"/>
</dbReference>
<evidence type="ECO:0000313" key="10">
    <source>
        <dbReference type="RefSeq" id="XP_031373660.1"/>
    </source>
</evidence>
<keyword evidence="5 8" id="KW-1133">Transmembrane helix</keyword>
<comment type="subcellular location">
    <subcellularLocation>
        <location evidence="1">Membrane</location>
        <topology evidence="1">Multi-pass membrane protein</topology>
    </subcellularLocation>
</comment>
<dbReference type="GO" id="GO:0005886">
    <property type="term" value="C:plasma membrane"/>
    <property type="evidence" value="ECO:0007669"/>
    <property type="project" value="TreeGrafter"/>
</dbReference>
<reference evidence="10" key="2">
    <citation type="submission" date="2025-08" db="UniProtKB">
        <authorList>
            <consortium name="RefSeq"/>
        </authorList>
    </citation>
    <scope>IDENTIFICATION</scope>
    <source>
        <tissue evidence="10">Leaf</tissue>
    </source>
</reference>
<keyword evidence="3" id="KW-0813">Transport</keyword>
<feature type="transmembrane region" description="Helical" evidence="8">
    <location>
        <begin position="325"/>
        <end position="344"/>
    </location>
</feature>
<dbReference type="OrthoDB" id="9999863at2759"/>
<dbReference type="GO" id="GO:0008324">
    <property type="term" value="F:monoatomic cation transmembrane transporter activity"/>
    <property type="evidence" value="ECO:0007669"/>
    <property type="project" value="InterPro"/>
</dbReference>
<evidence type="ECO:0000313" key="9">
    <source>
        <dbReference type="Proteomes" id="UP000515151"/>
    </source>
</evidence>
<dbReference type="PANTHER" id="PTHR31064:SF38">
    <property type="entry name" value="CATION TRANSPORTER HKT1_4-RELATED"/>
    <property type="match status" value="1"/>
</dbReference>
<keyword evidence="6" id="KW-0406">Ion transport</keyword>
<name>A0A6P8BTY9_PUNGR</name>
<keyword evidence="7 8" id="KW-0472">Membrane</keyword>
<dbReference type="RefSeq" id="XP_031373660.1">
    <property type="nucleotide sequence ID" value="XM_031517800.1"/>
</dbReference>
<evidence type="ECO:0000256" key="4">
    <source>
        <dbReference type="ARBA" id="ARBA00022692"/>
    </source>
</evidence>
<feature type="transmembrane region" description="Helical" evidence="8">
    <location>
        <begin position="445"/>
        <end position="463"/>
    </location>
</feature>
<feature type="transmembrane region" description="Helical" evidence="8">
    <location>
        <begin position="377"/>
        <end position="396"/>
    </location>
</feature>
<sequence>MINSSHLCRRMQHLCGFMLANLRYLYESIRFFLFRFHRFIVLRTNLFLLQVLYFISLSSFGCLVLKCLKPRTHGSFGPTSLDLFFTSVSTVTVSSMSTVEMEVFSNTQLIVITLLMFAGGEVFTSMVGLHLRRYRMRMLLKTEDKVASVESDLSIRSLNLRDALDGVELGLTEKTQSFGPYDCEYLRYRSIGLLGAVVLGYLVVVQVLGVAMVSIYLGFVSTARDVLRNKGLNMLTFCVFITVSTFARCGFVPTNENMIVFRNNSAFLLILIPLILLGSTLFPSCLGFCLWVIHKFRTKAETSYLLRNTSEIGYLHLLPSLHSRLLVATVLGLIGIQFVIFSAMQWNSKAFGGLGPSEKAIGILFQCVNSRHTGETIVDLSTIAPAMLVLFVFMMLRGFKKWACCTYILYLPPYTSFLPVNGDGERSHATAGKRLKIQGKITESLVLSQLSYVAIFIITICITERDKMKEDPLNFSVLNIVVEVISAYGNVGFTTGYSCKRQLKPETGCTEKWFGFAGRWSDQGKIILIIVMFFGRLKKFNMNGGRGWKLL</sequence>
<evidence type="ECO:0000256" key="5">
    <source>
        <dbReference type="ARBA" id="ARBA00022989"/>
    </source>
</evidence>
<evidence type="ECO:0000256" key="8">
    <source>
        <dbReference type="SAM" id="Phobius"/>
    </source>
</evidence>
<accession>A0A6P8BTY9</accession>
<dbReference type="Proteomes" id="UP000515151">
    <property type="component" value="Chromosome 8"/>
</dbReference>
<dbReference type="AlphaFoldDB" id="A0A6P8BTY9"/>
<dbReference type="Pfam" id="PF02386">
    <property type="entry name" value="TrkH"/>
    <property type="match status" value="1"/>
</dbReference>
<keyword evidence="4 8" id="KW-0812">Transmembrane</keyword>
<evidence type="ECO:0000256" key="6">
    <source>
        <dbReference type="ARBA" id="ARBA00023065"/>
    </source>
</evidence>
<evidence type="ECO:0000256" key="2">
    <source>
        <dbReference type="ARBA" id="ARBA00010864"/>
    </source>
</evidence>
<feature type="transmembrane region" description="Helical" evidence="8">
    <location>
        <begin position="109"/>
        <end position="131"/>
    </location>
</feature>
<comment type="similarity">
    <text evidence="2">Belongs to the TrkH potassium transport family. HKT (TC 2.A.38.3) subfamily.</text>
</comment>
<evidence type="ECO:0000256" key="3">
    <source>
        <dbReference type="ARBA" id="ARBA00022448"/>
    </source>
</evidence>
<feature type="transmembrane region" description="Helical" evidence="8">
    <location>
        <begin position="46"/>
        <end position="68"/>
    </location>
</feature>
<feature type="transmembrane region" description="Helical" evidence="8">
    <location>
        <begin position="193"/>
        <end position="219"/>
    </location>
</feature>
<organism evidence="9 10">
    <name type="scientific">Punica granatum</name>
    <name type="common">Pomegranate</name>
    <dbReference type="NCBI Taxonomy" id="22663"/>
    <lineage>
        <taxon>Eukaryota</taxon>
        <taxon>Viridiplantae</taxon>
        <taxon>Streptophyta</taxon>
        <taxon>Embryophyta</taxon>
        <taxon>Tracheophyta</taxon>
        <taxon>Spermatophyta</taxon>
        <taxon>Magnoliopsida</taxon>
        <taxon>eudicotyledons</taxon>
        <taxon>Gunneridae</taxon>
        <taxon>Pentapetalae</taxon>
        <taxon>rosids</taxon>
        <taxon>malvids</taxon>
        <taxon>Myrtales</taxon>
        <taxon>Lythraceae</taxon>
        <taxon>Punica</taxon>
    </lineage>
</organism>
<dbReference type="GeneID" id="116188436"/>
<gene>
    <name evidence="10" type="primary">LOC116188436</name>
</gene>
<proteinExistence type="inferred from homology"/>
<reference evidence="9" key="1">
    <citation type="journal article" date="2020" name="Plant Biotechnol. J.">
        <title>The pomegranate (Punica granatum L.) draft genome dissects genetic divergence between soft- and hard-seeded cultivars.</title>
        <authorList>
            <person name="Luo X."/>
            <person name="Li H."/>
            <person name="Wu Z."/>
            <person name="Yao W."/>
            <person name="Zhao P."/>
            <person name="Cao D."/>
            <person name="Yu H."/>
            <person name="Li K."/>
            <person name="Poudel K."/>
            <person name="Zhao D."/>
            <person name="Zhang F."/>
            <person name="Xia X."/>
            <person name="Chen L."/>
            <person name="Wang Q."/>
            <person name="Jing D."/>
            <person name="Cao S."/>
        </authorList>
    </citation>
    <scope>NUCLEOTIDE SEQUENCE [LARGE SCALE GENOMIC DNA]</scope>
    <source>
        <strain evidence="9">cv. Tunisia</strain>
    </source>
</reference>
<feature type="transmembrane region" description="Helical" evidence="8">
    <location>
        <begin position="266"/>
        <end position="293"/>
    </location>
</feature>